<gene>
    <name evidence="2" type="primary">HD2</name>
</gene>
<dbReference type="GO" id="GO:0003677">
    <property type="term" value="F:DNA binding"/>
    <property type="evidence" value="ECO:0007669"/>
    <property type="project" value="UniProtKB-KW"/>
</dbReference>
<proteinExistence type="predicted"/>
<feature type="coiled-coil region" evidence="1">
    <location>
        <begin position="111"/>
        <end position="138"/>
    </location>
</feature>
<sequence length="156" mass="17333">MDTARIAADSRRMLQLFGSLPPSPPGKPLPPPPRLQLQTHDIRPDLAGLGCSESTMQSLIQIFDNAQGRLQRSCRESHEATLRKLAHVGTEEEVYPAYQNALEVRYGRLYLEQLLGTRAQLVEEVRRAQERVAAAVEADSGRGNFSGEVVELLERA</sequence>
<evidence type="ECO:0000313" key="2">
    <source>
        <dbReference type="EMBL" id="ALG04364.1"/>
    </source>
</evidence>
<organism evidence="2">
    <name type="scientific">Leucosporidium creatinivorum</name>
    <dbReference type="NCBI Taxonomy" id="106004"/>
    <lineage>
        <taxon>Eukaryota</taxon>
        <taxon>Fungi</taxon>
        <taxon>Dikarya</taxon>
        <taxon>Basidiomycota</taxon>
        <taxon>Pucciniomycotina</taxon>
        <taxon>Microbotryomycetes</taxon>
        <taxon>Leucosporidiales</taxon>
        <taxon>Leucosporidium</taxon>
    </lineage>
</organism>
<keyword evidence="2" id="KW-0238">DNA-binding</keyword>
<evidence type="ECO:0000256" key="1">
    <source>
        <dbReference type="SAM" id="Coils"/>
    </source>
</evidence>
<name>A0A0N9HQW1_9BASI</name>
<keyword evidence="1" id="KW-0175">Coiled coil</keyword>
<dbReference type="AlphaFoldDB" id="A0A0N9HQW1"/>
<protein>
    <submittedName>
        <fullName evidence="2">Homeodomain transcription factor HD2</fullName>
    </submittedName>
</protein>
<keyword evidence="2" id="KW-0371">Homeobox</keyword>
<accession>A0A0N9HQW1</accession>
<dbReference type="EMBL" id="KR229936">
    <property type="protein sequence ID" value="ALG04364.1"/>
    <property type="molecule type" value="Genomic_DNA"/>
</dbReference>
<reference evidence="2" key="1">
    <citation type="submission" date="2015-04" db="EMBL/GenBank/DDBJ databases">
        <title>Genomic Architecture Underlying Sex-Determination in the yeast Leucosporidium scottii: New Insights into the Evolution of Mating Systems in basidiomycetes.</title>
        <authorList>
            <person name="Maia T.M."/>
            <person name="Lopes S."/>
            <person name="Almeida J.M.G.C.F."/>
            <person name="Rosa L.H."/>
            <person name="Sampaio J.P."/>
            <person name="Goncalves P."/>
            <person name="Coelho M.A."/>
        </authorList>
    </citation>
    <scope>NUCLEOTIDE SEQUENCE</scope>
    <source>
        <strain evidence="2">CBS 8620</strain>
    </source>
</reference>
<feature type="non-terminal residue" evidence="2">
    <location>
        <position position="156"/>
    </location>
</feature>